<dbReference type="PROSITE" id="PS00893">
    <property type="entry name" value="NUDIX_BOX"/>
    <property type="match status" value="1"/>
</dbReference>
<dbReference type="CDD" id="cd04699">
    <property type="entry name" value="NUDIX_MutT_Nudt1"/>
    <property type="match status" value="1"/>
</dbReference>
<evidence type="ECO:0000256" key="2">
    <source>
        <dbReference type="ARBA" id="ARBA00022801"/>
    </source>
</evidence>
<dbReference type="EMBL" id="MDTU01000005">
    <property type="protein sequence ID" value="ODN41206.1"/>
    <property type="molecule type" value="Genomic_DNA"/>
</dbReference>
<evidence type="ECO:0000259" key="3">
    <source>
        <dbReference type="PROSITE" id="PS51462"/>
    </source>
</evidence>
<evidence type="ECO:0000313" key="5">
    <source>
        <dbReference type="Proteomes" id="UP000094329"/>
    </source>
</evidence>
<dbReference type="SUPFAM" id="SSF55811">
    <property type="entry name" value="Nudix"/>
    <property type="match status" value="1"/>
</dbReference>
<evidence type="ECO:0000256" key="1">
    <source>
        <dbReference type="ARBA" id="ARBA00001946"/>
    </source>
</evidence>
<protein>
    <recommendedName>
        <fullName evidence="3">Nudix hydrolase domain-containing protein</fullName>
    </recommendedName>
</protein>
<dbReference type="Pfam" id="PF00293">
    <property type="entry name" value="NUDIX"/>
    <property type="match status" value="1"/>
</dbReference>
<dbReference type="PROSITE" id="PS51462">
    <property type="entry name" value="NUDIX"/>
    <property type="match status" value="1"/>
</dbReference>
<accession>A0ABX2ZX52</accession>
<keyword evidence="2" id="KW-0378">Hydrolase</keyword>
<dbReference type="Proteomes" id="UP000094329">
    <property type="component" value="Unassembled WGS sequence"/>
</dbReference>
<keyword evidence="5" id="KW-1185">Reference proteome</keyword>
<dbReference type="InterPro" id="IPR020084">
    <property type="entry name" value="NUDIX_hydrolase_CS"/>
</dbReference>
<comment type="caution">
    <text evidence="4">The sequence shown here is derived from an EMBL/GenBank/DDBJ whole genome shotgun (WGS) entry which is preliminary data.</text>
</comment>
<name>A0ABX2ZX52_9GAMM</name>
<proteinExistence type="predicted"/>
<dbReference type="Gene3D" id="3.90.79.10">
    <property type="entry name" value="Nucleoside Triphosphate Pyrophosphohydrolase"/>
    <property type="match status" value="1"/>
</dbReference>
<organism evidence="4 5">
    <name type="scientific">Piscirickettsia litoralis</name>
    <dbReference type="NCBI Taxonomy" id="1891921"/>
    <lineage>
        <taxon>Bacteria</taxon>
        <taxon>Pseudomonadati</taxon>
        <taxon>Pseudomonadota</taxon>
        <taxon>Gammaproteobacteria</taxon>
        <taxon>Thiotrichales</taxon>
        <taxon>Piscirickettsiaceae</taxon>
        <taxon>Piscirickettsia</taxon>
    </lineage>
</organism>
<dbReference type="InterPro" id="IPR015797">
    <property type="entry name" value="NUDIX_hydrolase-like_dom_sf"/>
</dbReference>
<evidence type="ECO:0000313" key="4">
    <source>
        <dbReference type="EMBL" id="ODN41206.1"/>
    </source>
</evidence>
<gene>
    <name evidence="4" type="ORF">BGC07_17485</name>
</gene>
<reference evidence="4 5" key="1">
    <citation type="submission" date="2016-08" db="EMBL/GenBank/DDBJ databases">
        <title>Draft genome sequence of Candidatus Piscirickettsia litoralis, from seawater.</title>
        <authorList>
            <person name="Wan X."/>
            <person name="Lee A.J."/>
            <person name="Hou S."/>
            <person name="Donachie S.P."/>
        </authorList>
    </citation>
    <scope>NUCLEOTIDE SEQUENCE [LARGE SCALE GENOMIC DNA]</scope>
    <source>
        <strain evidence="4 5">Y2</strain>
    </source>
</reference>
<dbReference type="InterPro" id="IPR000086">
    <property type="entry name" value="NUDIX_hydrolase_dom"/>
</dbReference>
<dbReference type="PANTHER" id="PTHR43736">
    <property type="entry name" value="ADP-RIBOSE PYROPHOSPHATASE"/>
    <property type="match status" value="1"/>
</dbReference>
<dbReference type="RefSeq" id="WP_069314343.1">
    <property type="nucleotide sequence ID" value="NZ_MDTU01000005.1"/>
</dbReference>
<dbReference type="PANTHER" id="PTHR43736:SF1">
    <property type="entry name" value="DIHYDRONEOPTERIN TRIPHOSPHATE DIPHOSPHATASE"/>
    <property type="match status" value="1"/>
</dbReference>
<sequence>MIKPSDNAAYRYPVSVKGVVCVDGKIPLLKNERDEFELPGGKLELDEQPNVCVGREIKEELNIDVEVIGIIDSWLYHIDGDTHVLIVTYACRTNNKTSDLKYSSEHKELGVFELDEIKDLVMPEGYKSSIEKYRASLC</sequence>
<feature type="domain" description="Nudix hydrolase" evidence="3">
    <location>
        <begin position="9"/>
        <end position="134"/>
    </location>
</feature>
<comment type="cofactor">
    <cofactor evidence="1">
        <name>Mg(2+)</name>
        <dbReference type="ChEBI" id="CHEBI:18420"/>
    </cofactor>
</comment>